<dbReference type="Gene3D" id="1.10.1740.10">
    <property type="match status" value="1"/>
</dbReference>
<dbReference type="RefSeq" id="WP_145773160.1">
    <property type="nucleotide sequence ID" value="NZ_BAAATQ010000280.1"/>
</dbReference>
<comment type="caution">
    <text evidence="8">The sequence shown here is derived from an EMBL/GenBank/DDBJ whole genome shotgun (WGS) entry which is preliminary data.</text>
</comment>
<dbReference type="Pfam" id="PF08281">
    <property type="entry name" value="Sigma70_r4_2"/>
    <property type="match status" value="1"/>
</dbReference>
<dbReference type="Gene3D" id="1.10.10.10">
    <property type="entry name" value="Winged helix-like DNA-binding domain superfamily/Winged helix DNA-binding domain"/>
    <property type="match status" value="1"/>
</dbReference>
<evidence type="ECO:0000259" key="7">
    <source>
        <dbReference type="Pfam" id="PF08281"/>
    </source>
</evidence>
<dbReference type="InterPro" id="IPR036388">
    <property type="entry name" value="WH-like_DNA-bd_sf"/>
</dbReference>
<dbReference type="GO" id="GO:0003677">
    <property type="term" value="F:DNA binding"/>
    <property type="evidence" value="ECO:0007669"/>
    <property type="project" value="UniProtKB-KW"/>
</dbReference>
<evidence type="ECO:0000313" key="9">
    <source>
        <dbReference type="Proteomes" id="UP000319825"/>
    </source>
</evidence>
<dbReference type="AlphaFoldDB" id="A0A562I4K3"/>
<keyword evidence="9" id="KW-1185">Reference proteome</keyword>
<dbReference type="NCBIfam" id="TIGR02983">
    <property type="entry name" value="SigE-fam_strep"/>
    <property type="match status" value="1"/>
</dbReference>
<dbReference type="InterPro" id="IPR013325">
    <property type="entry name" value="RNA_pol_sigma_r2"/>
</dbReference>
<keyword evidence="3" id="KW-0731">Sigma factor</keyword>
<sequence length="173" mass="20013">MRDREDKEVTAFVRARYGSLLRTAFLLCGDRGKAEDLVQTTLAKTVVAWPRLRRSEGVDHYVRRILVNTFVTWRRRRSWWEQPLGRLVETQARDEYVGVEQRDLLRRALDGLPARQRAAVVLRFYEDLSEHDTAHVLGCSVGTVKSLSSRGLQTLRKQWVEADAAADQEVRYA</sequence>
<keyword evidence="2" id="KW-0805">Transcription regulation</keyword>
<keyword evidence="4" id="KW-0238">DNA-binding</keyword>
<reference evidence="8 9" key="1">
    <citation type="submission" date="2019-07" db="EMBL/GenBank/DDBJ databases">
        <title>R&amp;d 2014.</title>
        <authorList>
            <person name="Klenk H.-P."/>
        </authorList>
    </citation>
    <scope>NUCLEOTIDE SEQUENCE [LARGE SCALE GENOMIC DNA]</scope>
    <source>
        <strain evidence="8 9">DSM 43868</strain>
    </source>
</reference>
<dbReference type="InterPro" id="IPR039425">
    <property type="entry name" value="RNA_pol_sigma-70-like"/>
</dbReference>
<accession>A0A562I4K3</accession>
<dbReference type="InterPro" id="IPR013324">
    <property type="entry name" value="RNA_pol_sigma_r3/r4-like"/>
</dbReference>
<evidence type="ECO:0000256" key="4">
    <source>
        <dbReference type="ARBA" id="ARBA00023125"/>
    </source>
</evidence>
<dbReference type="InterPro" id="IPR007627">
    <property type="entry name" value="RNA_pol_sigma70_r2"/>
</dbReference>
<evidence type="ECO:0000259" key="6">
    <source>
        <dbReference type="Pfam" id="PF04542"/>
    </source>
</evidence>
<dbReference type="InterPro" id="IPR013249">
    <property type="entry name" value="RNA_pol_sigma70_r4_t2"/>
</dbReference>
<gene>
    <name evidence="8" type="ORF">JD77_00888</name>
</gene>
<evidence type="ECO:0000256" key="3">
    <source>
        <dbReference type="ARBA" id="ARBA00023082"/>
    </source>
</evidence>
<evidence type="ECO:0000256" key="1">
    <source>
        <dbReference type="ARBA" id="ARBA00010641"/>
    </source>
</evidence>
<dbReference type="GO" id="GO:0006352">
    <property type="term" value="P:DNA-templated transcription initiation"/>
    <property type="evidence" value="ECO:0007669"/>
    <property type="project" value="InterPro"/>
</dbReference>
<organism evidence="8 9">
    <name type="scientific">Micromonospora olivasterospora</name>
    <dbReference type="NCBI Taxonomy" id="1880"/>
    <lineage>
        <taxon>Bacteria</taxon>
        <taxon>Bacillati</taxon>
        <taxon>Actinomycetota</taxon>
        <taxon>Actinomycetes</taxon>
        <taxon>Micromonosporales</taxon>
        <taxon>Micromonosporaceae</taxon>
        <taxon>Micromonospora</taxon>
    </lineage>
</organism>
<dbReference type="Proteomes" id="UP000319825">
    <property type="component" value="Unassembled WGS sequence"/>
</dbReference>
<comment type="similarity">
    <text evidence="1">Belongs to the sigma-70 factor family. ECF subfamily.</text>
</comment>
<feature type="domain" description="RNA polymerase sigma factor 70 region 4 type 2" evidence="7">
    <location>
        <begin position="103"/>
        <end position="155"/>
    </location>
</feature>
<dbReference type="Pfam" id="PF04542">
    <property type="entry name" value="Sigma70_r2"/>
    <property type="match status" value="1"/>
</dbReference>
<evidence type="ECO:0000313" key="8">
    <source>
        <dbReference type="EMBL" id="TWH65947.1"/>
    </source>
</evidence>
<proteinExistence type="inferred from homology"/>
<dbReference type="InterPro" id="IPR014325">
    <property type="entry name" value="RNA_pol_sigma-E_actinobac"/>
</dbReference>
<dbReference type="PANTHER" id="PTHR43133:SF50">
    <property type="entry name" value="ECF RNA POLYMERASE SIGMA FACTOR SIGM"/>
    <property type="match status" value="1"/>
</dbReference>
<feature type="domain" description="RNA polymerase sigma-70 region 2" evidence="6">
    <location>
        <begin position="13"/>
        <end position="79"/>
    </location>
</feature>
<dbReference type="CDD" id="cd06171">
    <property type="entry name" value="Sigma70_r4"/>
    <property type="match status" value="1"/>
</dbReference>
<keyword evidence="5" id="KW-0804">Transcription</keyword>
<dbReference type="InterPro" id="IPR014284">
    <property type="entry name" value="RNA_pol_sigma-70_dom"/>
</dbReference>
<name>A0A562I4K3_MICOL</name>
<dbReference type="EMBL" id="VLKE01000001">
    <property type="protein sequence ID" value="TWH65947.1"/>
    <property type="molecule type" value="Genomic_DNA"/>
</dbReference>
<dbReference type="PANTHER" id="PTHR43133">
    <property type="entry name" value="RNA POLYMERASE ECF-TYPE SIGMA FACTO"/>
    <property type="match status" value="1"/>
</dbReference>
<dbReference type="SUPFAM" id="SSF88946">
    <property type="entry name" value="Sigma2 domain of RNA polymerase sigma factors"/>
    <property type="match status" value="1"/>
</dbReference>
<dbReference type="SUPFAM" id="SSF88659">
    <property type="entry name" value="Sigma3 and sigma4 domains of RNA polymerase sigma factors"/>
    <property type="match status" value="1"/>
</dbReference>
<dbReference type="GO" id="GO:0016987">
    <property type="term" value="F:sigma factor activity"/>
    <property type="evidence" value="ECO:0007669"/>
    <property type="project" value="UniProtKB-KW"/>
</dbReference>
<evidence type="ECO:0000256" key="5">
    <source>
        <dbReference type="ARBA" id="ARBA00023163"/>
    </source>
</evidence>
<evidence type="ECO:0000256" key="2">
    <source>
        <dbReference type="ARBA" id="ARBA00023015"/>
    </source>
</evidence>
<dbReference type="NCBIfam" id="TIGR02937">
    <property type="entry name" value="sigma70-ECF"/>
    <property type="match status" value="1"/>
</dbReference>
<protein>
    <submittedName>
        <fullName evidence="8">RNA polymerase sigma-70 factor (Sigma-E family)</fullName>
    </submittedName>
</protein>
<dbReference type="OrthoDB" id="3692620at2"/>